<dbReference type="GO" id="GO:0006508">
    <property type="term" value="P:proteolysis"/>
    <property type="evidence" value="ECO:0007669"/>
    <property type="project" value="UniProtKB-KW"/>
</dbReference>
<dbReference type="EMBL" id="ML995479">
    <property type="protein sequence ID" value="KAF2144597.1"/>
    <property type="molecule type" value="Genomic_DNA"/>
</dbReference>
<dbReference type="PANTHER" id="PTHR46143:SF1">
    <property type="entry name" value="CALPAIN-7"/>
    <property type="match status" value="1"/>
</dbReference>
<evidence type="ECO:0000259" key="7">
    <source>
        <dbReference type="PROSITE" id="PS50203"/>
    </source>
</evidence>
<keyword evidence="4 5" id="KW-0788">Thiol protease</keyword>
<evidence type="ECO:0000256" key="2">
    <source>
        <dbReference type="ARBA" id="ARBA00022670"/>
    </source>
</evidence>
<dbReference type="SUPFAM" id="SSF49758">
    <property type="entry name" value="Calpain large subunit, middle domain (domain III)"/>
    <property type="match status" value="2"/>
</dbReference>
<evidence type="ECO:0000313" key="9">
    <source>
        <dbReference type="Proteomes" id="UP000799438"/>
    </source>
</evidence>
<dbReference type="Pfam" id="PF25435">
    <property type="entry name" value="PalB_C"/>
    <property type="match status" value="1"/>
</dbReference>
<dbReference type="PANTHER" id="PTHR46143">
    <property type="entry name" value="CALPAIN-7"/>
    <property type="match status" value="1"/>
</dbReference>
<dbReference type="SMART" id="SM00720">
    <property type="entry name" value="calpain_III"/>
    <property type="match status" value="1"/>
</dbReference>
<dbReference type="Pfam" id="PF00648">
    <property type="entry name" value="Peptidase_C2"/>
    <property type="match status" value="1"/>
</dbReference>
<feature type="active site" evidence="5">
    <location>
        <position position="230"/>
    </location>
</feature>
<keyword evidence="3 5" id="KW-0378">Hydrolase</keyword>
<dbReference type="InterPro" id="IPR036181">
    <property type="entry name" value="MIT_dom_sf"/>
</dbReference>
<dbReference type="Proteomes" id="UP000799438">
    <property type="component" value="Unassembled WGS sequence"/>
</dbReference>
<accession>A0A6A6BP19</accession>
<dbReference type="Gene3D" id="1.20.58.80">
    <property type="entry name" value="Phosphotransferase system, lactose/cellobiose-type IIA subunit"/>
    <property type="match status" value="1"/>
</dbReference>
<protein>
    <recommendedName>
        <fullName evidence="7">Calpain catalytic domain-containing protein</fullName>
    </recommendedName>
</protein>
<dbReference type="SUPFAM" id="SSF116846">
    <property type="entry name" value="MIT domain"/>
    <property type="match status" value="1"/>
</dbReference>
<dbReference type="GO" id="GO:0004198">
    <property type="term" value="F:calcium-dependent cysteine-type endopeptidase activity"/>
    <property type="evidence" value="ECO:0007669"/>
    <property type="project" value="InterPro"/>
</dbReference>
<evidence type="ECO:0000256" key="5">
    <source>
        <dbReference type="PROSITE-ProRule" id="PRU00239"/>
    </source>
</evidence>
<reference evidence="8" key="1">
    <citation type="journal article" date="2020" name="Stud. Mycol.">
        <title>101 Dothideomycetes genomes: a test case for predicting lifestyles and emergence of pathogens.</title>
        <authorList>
            <person name="Haridas S."/>
            <person name="Albert R."/>
            <person name="Binder M."/>
            <person name="Bloem J."/>
            <person name="Labutti K."/>
            <person name="Salamov A."/>
            <person name="Andreopoulos B."/>
            <person name="Baker S."/>
            <person name="Barry K."/>
            <person name="Bills G."/>
            <person name="Bluhm B."/>
            <person name="Cannon C."/>
            <person name="Castanera R."/>
            <person name="Culley D."/>
            <person name="Daum C."/>
            <person name="Ezra D."/>
            <person name="Gonzalez J."/>
            <person name="Henrissat B."/>
            <person name="Kuo A."/>
            <person name="Liang C."/>
            <person name="Lipzen A."/>
            <person name="Lutzoni F."/>
            <person name="Magnuson J."/>
            <person name="Mondo S."/>
            <person name="Nolan M."/>
            <person name="Ohm R."/>
            <person name="Pangilinan J."/>
            <person name="Park H.-J."/>
            <person name="Ramirez L."/>
            <person name="Alfaro M."/>
            <person name="Sun H."/>
            <person name="Tritt A."/>
            <person name="Yoshinaga Y."/>
            <person name="Zwiers L.-H."/>
            <person name="Turgeon B."/>
            <person name="Goodwin S."/>
            <person name="Spatafora J."/>
            <person name="Crous P."/>
            <person name="Grigoriev I."/>
        </authorList>
    </citation>
    <scope>NUCLEOTIDE SEQUENCE</scope>
    <source>
        <strain evidence="8">CBS 121167</strain>
    </source>
</reference>
<dbReference type="Gene3D" id="3.90.70.10">
    <property type="entry name" value="Cysteine proteinases"/>
    <property type="match status" value="1"/>
</dbReference>
<feature type="compositionally biased region" description="Polar residues" evidence="6">
    <location>
        <begin position="79"/>
        <end position="100"/>
    </location>
</feature>
<evidence type="ECO:0000256" key="3">
    <source>
        <dbReference type="ARBA" id="ARBA00022801"/>
    </source>
</evidence>
<evidence type="ECO:0000256" key="1">
    <source>
        <dbReference type="ARBA" id="ARBA00010193"/>
    </source>
</evidence>
<dbReference type="InterPro" id="IPR038765">
    <property type="entry name" value="Papain-like_cys_pep_sf"/>
</dbReference>
<sequence>MSSNLHISDIKSEVADLEARIPNASSKDEALDLALKAAELCMKALKLASDKSQKSDISSRCQSLLTEAERIKKTNEWASSLPPSSSFIPTTPLSQNSSLARGSLSERLAIKSSDTPPKTKRSTPPIPNRNLSTSEQILLLKGSRLNGQTYPPWKGDPEPSEFTLDYDEGPFTDKAILNLSSHQLASFDGWRRAKDALPPPTWFPGKRDGLGPIMSANHSIDLVQDAATDCSVVASLCAGVARTERGNEKLLSSFIWPFDDEKMAPKISDNGKYILRLNFNGCWRKVVIDDRLPVSKSSRMLHVIDRKNPALLWPVLLEKAYLKVRGGYDFPGSSSCTDLWMLIGWLPEQIFLQDEEVVSDEVWTRLFSAFGFGDLLMTVGTGNMSNRVEKELGLEGQHDYAVLNMREVDGEKQLLLKNPWAEGKGWRGVRKESFATENATPPPNLSASKSSDGTFPFLPRSSQDPDHLEPGTFWINLEHVFQHFESIYVNWNPALFKYRQDIHFSWDLASLPSIPTCFINNPQFSLSTTDDTPIWLLLSRHFKEDVSGVIRSQETSVNSEDSSLTTLIGDTDHSFQKQANTKDNGMVTQVKSEKSGLSDLAHGFISLYIFDQAGNRVYTSNIETIERGAFVSTAQMLLKWKKPSKGTFTVVVEQMELPRDLYTFSLSVFALKPIKLDHATSQYGQTTKLESSWNKATAGGNLQSPTFSENPQFSLKVPQNTSLAILLQVPSSVVVSNVVLLHGQGKRVYSVKNRDIIANSGVYKKHCAFAELRNIDPGTYTIACSTFEAGQEAKFELRVDSNVQCELKAIPQEGAGLVRVKLADAQFPSTASMIAAPIVPRKLTRVTIVARFSRAYSSYDNPQRSNRSPLRVTLELGRGPSRRILIASGDGEYGDSEAGVRTEEIDLNPGMLQGGDMWLALDRLSGPSSGFAEVYKVELFCDTPNALEVGVWRSFTA</sequence>
<name>A0A6A6BP19_9PEZI</name>
<dbReference type="InterPro" id="IPR001300">
    <property type="entry name" value="Peptidase_C2_calpain_cat"/>
</dbReference>
<dbReference type="GeneID" id="54303581"/>
<gene>
    <name evidence="8" type="ORF">K452DRAFT_356752</name>
</gene>
<keyword evidence="9" id="KW-1185">Reference proteome</keyword>
<feature type="active site" evidence="5">
    <location>
        <position position="398"/>
    </location>
</feature>
<feature type="domain" description="Calpain catalytic" evidence="7">
    <location>
        <begin position="190"/>
        <end position="493"/>
    </location>
</feature>
<keyword evidence="2 5" id="KW-0645">Protease</keyword>
<dbReference type="InterPro" id="IPR036213">
    <property type="entry name" value="Calpain_III_sf"/>
</dbReference>
<proteinExistence type="inferred from homology"/>
<feature type="region of interest" description="Disordered" evidence="6">
    <location>
        <begin position="79"/>
        <end position="132"/>
    </location>
</feature>
<dbReference type="AlphaFoldDB" id="A0A6A6BP19"/>
<dbReference type="SMART" id="SM00230">
    <property type="entry name" value="CysPc"/>
    <property type="match status" value="1"/>
</dbReference>
<evidence type="ECO:0000313" key="8">
    <source>
        <dbReference type="EMBL" id="KAF2144597.1"/>
    </source>
</evidence>
<comment type="similarity">
    <text evidence="1">Belongs to the peptidase C2 family. PalB/RIM13 subfamily.</text>
</comment>
<organism evidence="8 9">
    <name type="scientific">Aplosporella prunicola CBS 121167</name>
    <dbReference type="NCBI Taxonomy" id="1176127"/>
    <lineage>
        <taxon>Eukaryota</taxon>
        <taxon>Fungi</taxon>
        <taxon>Dikarya</taxon>
        <taxon>Ascomycota</taxon>
        <taxon>Pezizomycotina</taxon>
        <taxon>Dothideomycetes</taxon>
        <taxon>Dothideomycetes incertae sedis</taxon>
        <taxon>Botryosphaeriales</taxon>
        <taxon>Aplosporellaceae</taxon>
        <taxon>Aplosporella</taxon>
    </lineage>
</organism>
<dbReference type="OrthoDB" id="167576at2759"/>
<dbReference type="Pfam" id="PF01067">
    <property type="entry name" value="Calpain_III"/>
    <property type="match status" value="1"/>
</dbReference>
<evidence type="ECO:0000256" key="4">
    <source>
        <dbReference type="ARBA" id="ARBA00022807"/>
    </source>
</evidence>
<feature type="active site" evidence="5">
    <location>
        <position position="418"/>
    </location>
</feature>
<evidence type="ECO:0000256" key="6">
    <source>
        <dbReference type="SAM" id="MobiDB-lite"/>
    </source>
</evidence>
<dbReference type="RefSeq" id="XP_033400309.1">
    <property type="nucleotide sequence ID" value="XM_033546075.1"/>
</dbReference>
<dbReference type="InterPro" id="IPR051297">
    <property type="entry name" value="PalB/RIM13"/>
</dbReference>
<dbReference type="PROSITE" id="PS50203">
    <property type="entry name" value="CALPAIN_CAT"/>
    <property type="match status" value="1"/>
</dbReference>
<dbReference type="InterPro" id="IPR022682">
    <property type="entry name" value="Calpain_domain_III"/>
</dbReference>
<dbReference type="Gene3D" id="2.60.120.380">
    <property type="match status" value="1"/>
</dbReference>
<dbReference type="SUPFAM" id="SSF54001">
    <property type="entry name" value="Cysteine proteinases"/>
    <property type="match status" value="1"/>
</dbReference>
<dbReference type="InterPro" id="IPR022683">
    <property type="entry name" value="Calpain_III"/>
</dbReference>